<name>A0A2H6KEJ6_9APIC</name>
<dbReference type="Proteomes" id="UP000236319">
    <property type="component" value="Unassembled WGS sequence"/>
</dbReference>
<keyword evidence="4" id="KW-1185">Reference proteome</keyword>
<evidence type="ECO:0000256" key="2">
    <source>
        <dbReference type="SAM" id="SignalP"/>
    </source>
</evidence>
<evidence type="ECO:0000313" key="3">
    <source>
        <dbReference type="EMBL" id="GBE61379.1"/>
    </source>
</evidence>
<dbReference type="AlphaFoldDB" id="A0A2H6KEJ6"/>
<accession>A0A2H6KEJ6</accession>
<dbReference type="RefSeq" id="XP_028867622.1">
    <property type="nucleotide sequence ID" value="XM_029011789.1"/>
</dbReference>
<dbReference type="OrthoDB" id="367016at2759"/>
<reference evidence="3 4" key="1">
    <citation type="journal article" date="2017" name="BMC Genomics">
        <title>Whole-genome assembly of Babesia ovata and comparative genomics between closely related pathogens.</title>
        <authorList>
            <person name="Yamagishi J."/>
            <person name="Asada M."/>
            <person name="Hakimi H."/>
            <person name="Tanaka T.Q."/>
            <person name="Sugimoto C."/>
            <person name="Kawazu S."/>
        </authorList>
    </citation>
    <scope>NUCLEOTIDE SEQUENCE [LARGE SCALE GENOMIC DNA]</scope>
    <source>
        <strain evidence="3 4">Miyake</strain>
    </source>
</reference>
<feature type="compositionally biased region" description="Polar residues" evidence="1">
    <location>
        <begin position="252"/>
        <end position="263"/>
    </location>
</feature>
<feature type="region of interest" description="Disordered" evidence="1">
    <location>
        <begin position="236"/>
        <end position="348"/>
    </location>
</feature>
<sequence>MLLTKVSLVALCAFIAHAVRAVEDGLSDDSVAQEVASAPRTLKEEMSILSKLLDKDAFNTVEVEKKPDSYDGKDLKPRVIRIRAELASLKSIIDSKKAILAIEPVADDSLPKYKGLNRYLFVKGLMKSIAEKFESLKTFLQDTVNTDSSHLKTELVKLKILKEGDVVGELTVDGLFAFLNAFNAINGPIKNLRKLFRDYEDHETEDGTRTLKSHPFTPFFKDDLEAGESLTDIDEANAETQYIHTPRVIRPSSPSRGTENVGVSGSRADGHAGQTETTLGEPSTTLNQESQSQRGRNDVATTNSVEGPGRQTSGQESVDSANTAPSSTADNPSLRATTGEKSPQKASSAFDPFVTVLLLASAIFAL</sequence>
<dbReference type="VEuPathDB" id="PiroplasmaDB:BOVATA_028720"/>
<dbReference type="EMBL" id="BDSA01000003">
    <property type="protein sequence ID" value="GBE61379.1"/>
    <property type="molecule type" value="Genomic_DNA"/>
</dbReference>
<comment type="caution">
    <text evidence="3">The sequence shown here is derived from an EMBL/GenBank/DDBJ whole genome shotgun (WGS) entry which is preliminary data.</text>
</comment>
<proteinExistence type="predicted"/>
<evidence type="ECO:0000313" key="4">
    <source>
        <dbReference type="Proteomes" id="UP000236319"/>
    </source>
</evidence>
<keyword evidence="3" id="KW-0477">Merozoite</keyword>
<gene>
    <name evidence="3" type="ORF">BOVATA_028720</name>
</gene>
<feature type="signal peptide" evidence="2">
    <location>
        <begin position="1"/>
        <end position="21"/>
    </location>
</feature>
<feature type="chain" id="PRO_5014153973" evidence="2">
    <location>
        <begin position="22"/>
        <end position="366"/>
    </location>
</feature>
<protein>
    <submittedName>
        <fullName evidence="3">Merozoite surface glycoprotein, putative</fullName>
    </submittedName>
</protein>
<dbReference type="GeneID" id="39875149"/>
<keyword evidence="2" id="KW-0732">Signal</keyword>
<evidence type="ECO:0000256" key="1">
    <source>
        <dbReference type="SAM" id="MobiDB-lite"/>
    </source>
</evidence>
<feature type="compositionally biased region" description="Polar residues" evidence="1">
    <location>
        <begin position="274"/>
        <end position="347"/>
    </location>
</feature>
<organism evidence="3 4">
    <name type="scientific">Babesia ovata</name>
    <dbReference type="NCBI Taxonomy" id="189622"/>
    <lineage>
        <taxon>Eukaryota</taxon>
        <taxon>Sar</taxon>
        <taxon>Alveolata</taxon>
        <taxon>Apicomplexa</taxon>
        <taxon>Aconoidasida</taxon>
        <taxon>Piroplasmida</taxon>
        <taxon>Babesiidae</taxon>
        <taxon>Babesia</taxon>
    </lineage>
</organism>